<feature type="non-terminal residue" evidence="1">
    <location>
        <position position="1"/>
    </location>
</feature>
<evidence type="ECO:0000313" key="2">
    <source>
        <dbReference type="Proteomes" id="UP001451303"/>
    </source>
</evidence>
<name>A0ABR3DIY5_NEUIN</name>
<comment type="caution">
    <text evidence="1">The sequence shown here is derived from an EMBL/GenBank/DDBJ whole genome shotgun (WGS) entry which is preliminary data.</text>
</comment>
<accession>A0ABR3DIY5</accession>
<keyword evidence="2" id="KW-1185">Reference proteome</keyword>
<protein>
    <submittedName>
        <fullName evidence="1">Uncharacterized protein</fullName>
    </submittedName>
</protein>
<dbReference type="EMBL" id="JAVLET010000003">
    <property type="protein sequence ID" value="KAL0472655.1"/>
    <property type="molecule type" value="Genomic_DNA"/>
</dbReference>
<gene>
    <name evidence="1" type="ORF">QR685DRAFT_438681</name>
</gene>
<dbReference type="Proteomes" id="UP001451303">
    <property type="component" value="Unassembled WGS sequence"/>
</dbReference>
<proteinExistence type="predicted"/>
<sequence>IAQLIINSRINTSIEISLFFAVYKFNTKLPISIVRAEARLGAPLLSTKKRVY</sequence>
<organism evidence="1 2">
    <name type="scientific">Neurospora intermedia</name>
    <dbReference type="NCBI Taxonomy" id="5142"/>
    <lineage>
        <taxon>Eukaryota</taxon>
        <taxon>Fungi</taxon>
        <taxon>Dikarya</taxon>
        <taxon>Ascomycota</taxon>
        <taxon>Pezizomycotina</taxon>
        <taxon>Sordariomycetes</taxon>
        <taxon>Sordariomycetidae</taxon>
        <taxon>Sordariales</taxon>
        <taxon>Sordariaceae</taxon>
        <taxon>Neurospora</taxon>
    </lineage>
</organism>
<evidence type="ECO:0000313" key="1">
    <source>
        <dbReference type="EMBL" id="KAL0472655.1"/>
    </source>
</evidence>
<reference evidence="1 2" key="1">
    <citation type="submission" date="2023-09" db="EMBL/GenBank/DDBJ databases">
        <title>Multi-omics analysis of a traditional fermented food reveals byproduct-associated fungal strains for waste-to-food upcycling.</title>
        <authorList>
            <consortium name="Lawrence Berkeley National Laboratory"/>
            <person name="Rekdal V.M."/>
            <person name="Villalobos-Escobedo J.M."/>
            <person name="Rodriguez-Valeron N."/>
            <person name="Garcia M.O."/>
            <person name="Vasquez D.P."/>
            <person name="Damayanti I."/>
            <person name="Sorensen P.M."/>
            <person name="Baidoo E.E."/>
            <person name="De Carvalho A.C."/>
            <person name="Riley R."/>
            <person name="Lipzen A."/>
            <person name="He G."/>
            <person name="Yan M."/>
            <person name="Haridas S."/>
            <person name="Daum C."/>
            <person name="Yoshinaga Y."/>
            <person name="Ng V."/>
            <person name="Grigoriev I.V."/>
            <person name="Munk R."/>
            <person name="Nuraida L."/>
            <person name="Wijaya C.H."/>
            <person name="Morales P.-C."/>
            <person name="Keasling J.D."/>
        </authorList>
    </citation>
    <scope>NUCLEOTIDE SEQUENCE [LARGE SCALE GENOMIC DNA]</scope>
    <source>
        <strain evidence="1 2">FGSC 2613</strain>
    </source>
</reference>